<sequence length="154" mass="17562">MAKLTLDVAKEIARSRGGECISERYVNCQIPMLWKCAKDHLWSARLTSTGSSCKEGHKWKASAKDILKGTWCRRCSKPGRKRVIPSRKIIPVQEHITPEQECTPIQRHNTQNRKPNNIAQKRGGECLSTKYVNTDTPMLWKCAKVMNGLQPFIE</sequence>
<dbReference type="EMBL" id="KI276530">
    <property type="protein sequence ID" value="ESA21309.1"/>
    <property type="molecule type" value="Genomic_DNA"/>
</dbReference>
<dbReference type="VEuPathDB" id="FungiDB:RhiirFUN_002414"/>
<name>U9ULL2_RHIID</name>
<accession>U9ULL2</accession>
<protein>
    <submittedName>
        <fullName evidence="1">Uncharacterized protein</fullName>
    </submittedName>
</protein>
<proteinExistence type="predicted"/>
<dbReference type="AlphaFoldDB" id="U9ULL2"/>
<organism evidence="1">
    <name type="scientific">Rhizophagus irregularis (strain DAOM 181602 / DAOM 197198 / MUCL 43194)</name>
    <name type="common">Arbuscular mycorrhizal fungus</name>
    <name type="synonym">Glomus intraradices</name>
    <dbReference type="NCBI Taxonomy" id="747089"/>
    <lineage>
        <taxon>Eukaryota</taxon>
        <taxon>Fungi</taxon>
        <taxon>Fungi incertae sedis</taxon>
        <taxon>Mucoromycota</taxon>
        <taxon>Glomeromycotina</taxon>
        <taxon>Glomeromycetes</taxon>
        <taxon>Glomerales</taxon>
        <taxon>Glomeraceae</taxon>
        <taxon>Rhizophagus</taxon>
    </lineage>
</organism>
<reference evidence="1" key="1">
    <citation type="submission" date="2013-07" db="EMBL/GenBank/DDBJ databases">
        <title>The genome of an arbuscular mycorrhizal fungus provides insights into the evolution of the oldest plant symbiosis.</title>
        <authorList>
            <consortium name="DOE Joint Genome Institute"/>
            <person name="Tisserant E."/>
            <person name="Malbreil M."/>
            <person name="Kuo A."/>
            <person name="Kohler A."/>
            <person name="Symeonidi A."/>
            <person name="Balestrini R."/>
            <person name="Charron P."/>
            <person name="Duensing N."/>
            <person name="Frei-dit-Frey N."/>
            <person name="Gianinazzi-Pearson V."/>
            <person name="Gilbert B."/>
            <person name="Handa Y."/>
            <person name="Hijri M."/>
            <person name="Kaul R."/>
            <person name="Kawaguchi M."/>
            <person name="Krajinski F."/>
            <person name="Lammers P."/>
            <person name="Lapierre D."/>
            <person name="Masclaux F.G."/>
            <person name="Murat C."/>
            <person name="Morin E."/>
            <person name="Ndikumana S."/>
            <person name="Pagni M."/>
            <person name="Petitpierre D."/>
            <person name="Requena N."/>
            <person name="Rosikiewicz P."/>
            <person name="Riley R."/>
            <person name="Saito K."/>
            <person name="San Clemente H."/>
            <person name="Shapiro H."/>
            <person name="van Tuinen D."/>
            <person name="Becard G."/>
            <person name="Bonfante P."/>
            <person name="Paszkowski U."/>
            <person name="Shachar-Hill Y."/>
            <person name="Young J.P."/>
            <person name="Sanders I.R."/>
            <person name="Henrissat B."/>
            <person name="Rensing S.A."/>
            <person name="Grigoriev I.V."/>
            <person name="Corradi N."/>
            <person name="Roux C."/>
            <person name="Martin F."/>
        </authorList>
    </citation>
    <scope>NUCLEOTIDE SEQUENCE</scope>
    <source>
        <strain evidence="1">DAOM 197198</strain>
    </source>
</reference>
<gene>
    <name evidence="1" type="ORF">GLOINDRAFT_1899</name>
</gene>
<evidence type="ECO:0000313" key="1">
    <source>
        <dbReference type="EMBL" id="ESA21309.1"/>
    </source>
</evidence>
<dbReference type="VEuPathDB" id="FungiDB:RhiirFUN_005968"/>
<dbReference type="HOGENOM" id="CLU_1705166_0_0_1"/>